<evidence type="ECO:0000313" key="2">
    <source>
        <dbReference type="EMBL" id="ETW82461.1"/>
    </source>
</evidence>
<sequence length="544" mass="59660">MIHSIHGSIVPLHQYPRTNTTRRHRKPRQRGGGQKGAQKRDASSTVTTIATHITTTTTITNASSTSSRRSSKSLCTRPSTSDRDRDCTLQDRSKSMSTPPLPHPHPHLHPRTLAGLLFSRCHAPLHPWLLYERYRTEKLLVWCAMQKISEEETQHLMHPHRLPCTPLPRRRGLLRAHLPRKAHQGWPCLPDSAADMYGPRIHVLSPFLSGNIPCLCARTQQVHPAPAPRLGSMQESGSSPSHDPSSTDSPLPLLDEPKRDDSKCTLRSGQTHYMCLNVSTRRARASWWQRDKTGKGGLIVMRLTRTLTLVLNPLDTTATCPHRPCPLPVTCLPRFIHSSPSFNLLPLDPPTVTLPPSTPRPAVRSDQATPPPSAFMLIPSTIHDSILSLCCVAAKTPCRLSPCTLTLVVFPSAVNVTTLDVTHARHPGLPIALIALNVAPSSPLTLEPTHPRAHSPSSPLTLEPTHPRAHAFILACDPLIRSRALLAHLLTSVDSTPVQPLSLTPTFGYGQLFAISHLATSSLMDLVSKHTVEAKTSGIEGWCG</sequence>
<feature type="region of interest" description="Disordered" evidence="1">
    <location>
        <begin position="1"/>
        <end position="107"/>
    </location>
</feature>
<keyword evidence="3" id="KW-1185">Reference proteome</keyword>
<dbReference type="RefSeq" id="XP_009544821.1">
    <property type="nucleotide sequence ID" value="XM_009546526.1"/>
</dbReference>
<reference evidence="2 3" key="1">
    <citation type="journal article" date="2012" name="New Phytol.">
        <title>Insight into trade-off between wood decay and parasitism from the genome of a fungal forest pathogen.</title>
        <authorList>
            <person name="Olson A."/>
            <person name="Aerts A."/>
            <person name="Asiegbu F."/>
            <person name="Belbahri L."/>
            <person name="Bouzid O."/>
            <person name="Broberg A."/>
            <person name="Canback B."/>
            <person name="Coutinho P.M."/>
            <person name="Cullen D."/>
            <person name="Dalman K."/>
            <person name="Deflorio G."/>
            <person name="van Diepen L.T."/>
            <person name="Dunand C."/>
            <person name="Duplessis S."/>
            <person name="Durling M."/>
            <person name="Gonthier P."/>
            <person name="Grimwood J."/>
            <person name="Fossdal C.G."/>
            <person name="Hansson D."/>
            <person name="Henrissat B."/>
            <person name="Hietala A."/>
            <person name="Himmelstrand K."/>
            <person name="Hoffmeister D."/>
            <person name="Hogberg N."/>
            <person name="James T.Y."/>
            <person name="Karlsson M."/>
            <person name="Kohler A."/>
            <person name="Kues U."/>
            <person name="Lee Y.H."/>
            <person name="Lin Y.C."/>
            <person name="Lind M."/>
            <person name="Lindquist E."/>
            <person name="Lombard V."/>
            <person name="Lucas S."/>
            <person name="Lunden K."/>
            <person name="Morin E."/>
            <person name="Murat C."/>
            <person name="Park J."/>
            <person name="Raffaello T."/>
            <person name="Rouze P."/>
            <person name="Salamov A."/>
            <person name="Schmutz J."/>
            <person name="Solheim H."/>
            <person name="Stahlberg J."/>
            <person name="Velez H."/>
            <person name="de Vries R.P."/>
            <person name="Wiebenga A."/>
            <person name="Woodward S."/>
            <person name="Yakovlev I."/>
            <person name="Garbelotto M."/>
            <person name="Martin F."/>
            <person name="Grigoriev I.V."/>
            <person name="Stenlid J."/>
        </authorList>
    </citation>
    <scope>NUCLEOTIDE SEQUENCE [LARGE SCALE GENOMIC DNA]</scope>
    <source>
        <strain evidence="2 3">TC 32-1</strain>
    </source>
</reference>
<name>W4KBL9_HETIT</name>
<dbReference type="InParanoid" id="W4KBL9"/>
<proteinExistence type="predicted"/>
<dbReference type="GeneID" id="20676031"/>
<feature type="compositionally biased region" description="Basic and acidic residues" evidence="1">
    <location>
        <begin position="255"/>
        <end position="264"/>
    </location>
</feature>
<dbReference type="AlphaFoldDB" id="W4KBL9"/>
<dbReference type="HOGENOM" id="CLU_500627_0_0_1"/>
<protein>
    <submittedName>
        <fullName evidence="2">Uncharacterized protein</fullName>
    </submittedName>
</protein>
<dbReference type="EMBL" id="KI925457">
    <property type="protein sequence ID" value="ETW82461.1"/>
    <property type="molecule type" value="Genomic_DNA"/>
</dbReference>
<dbReference type="Proteomes" id="UP000030671">
    <property type="component" value="Unassembled WGS sequence"/>
</dbReference>
<organism evidence="2 3">
    <name type="scientific">Heterobasidion irregulare (strain TC 32-1)</name>
    <dbReference type="NCBI Taxonomy" id="747525"/>
    <lineage>
        <taxon>Eukaryota</taxon>
        <taxon>Fungi</taxon>
        <taxon>Dikarya</taxon>
        <taxon>Basidiomycota</taxon>
        <taxon>Agaricomycotina</taxon>
        <taxon>Agaricomycetes</taxon>
        <taxon>Russulales</taxon>
        <taxon>Bondarzewiaceae</taxon>
        <taxon>Heterobasidion</taxon>
        <taxon>Heterobasidion annosum species complex</taxon>
    </lineage>
</organism>
<gene>
    <name evidence="2" type="ORF">HETIRDRAFT_450331</name>
</gene>
<accession>W4KBL9</accession>
<feature type="compositionally biased region" description="Basic residues" evidence="1">
    <location>
        <begin position="20"/>
        <end position="29"/>
    </location>
</feature>
<evidence type="ECO:0000313" key="3">
    <source>
        <dbReference type="Proteomes" id="UP000030671"/>
    </source>
</evidence>
<feature type="compositionally biased region" description="Low complexity" evidence="1">
    <location>
        <begin position="43"/>
        <end position="77"/>
    </location>
</feature>
<feature type="compositionally biased region" description="Basic and acidic residues" evidence="1">
    <location>
        <begin position="80"/>
        <end position="94"/>
    </location>
</feature>
<feature type="region of interest" description="Disordered" evidence="1">
    <location>
        <begin position="225"/>
        <end position="265"/>
    </location>
</feature>
<dbReference type="KEGG" id="hir:HETIRDRAFT_450331"/>
<evidence type="ECO:0000256" key="1">
    <source>
        <dbReference type="SAM" id="MobiDB-lite"/>
    </source>
</evidence>
<feature type="compositionally biased region" description="Low complexity" evidence="1">
    <location>
        <begin position="236"/>
        <end position="254"/>
    </location>
</feature>